<evidence type="ECO:0000313" key="2">
    <source>
        <dbReference type="EMBL" id="EXB83894.1"/>
    </source>
</evidence>
<proteinExistence type="predicted"/>
<protein>
    <submittedName>
        <fullName evidence="2">Uncharacterized protein</fullName>
    </submittedName>
</protein>
<organism evidence="2 3">
    <name type="scientific">Morus notabilis</name>
    <dbReference type="NCBI Taxonomy" id="981085"/>
    <lineage>
        <taxon>Eukaryota</taxon>
        <taxon>Viridiplantae</taxon>
        <taxon>Streptophyta</taxon>
        <taxon>Embryophyta</taxon>
        <taxon>Tracheophyta</taxon>
        <taxon>Spermatophyta</taxon>
        <taxon>Magnoliopsida</taxon>
        <taxon>eudicotyledons</taxon>
        <taxon>Gunneridae</taxon>
        <taxon>Pentapetalae</taxon>
        <taxon>rosids</taxon>
        <taxon>fabids</taxon>
        <taxon>Rosales</taxon>
        <taxon>Moraceae</taxon>
        <taxon>Moreae</taxon>
        <taxon>Morus</taxon>
    </lineage>
</organism>
<gene>
    <name evidence="2" type="ORF">L484_023501</name>
</gene>
<reference evidence="3" key="1">
    <citation type="submission" date="2013-01" db="EMBL/GenBank/DDBJ databases">
        <title>Draft Genome Sequence of a Mulberry Tree, Morus notabilis C.K. Schneid.</title>
        <authorList>
            <person name="He N."/>
            <person name="Zhao S."/>
        </authorList>
    </citation>
    <scope>NUCLEOTIDE SEQUENCE</scope>
</reference>
<evidence type="ECO:0000313" key="3">
    <source>
        <dbReference type="Proteomes" id="UP000030645"/>
    </source>
</evidence>
<accession>W9RDI3</accession>
<dbReference type="AlphaFoldDB" id="W9RDI3"/>
<dbReference type="Proteomes" id="UP000030645">
    <property type="component" value="Unassembled WGS sequence"/>
</dbReference>
<name>W9RDI3_9ROSA</name>
<evidence type="ECO:0000256" key="1">
    <source>
        <dbReference type="SAM" id="MobiDB-lite"/>
    </source>
</evidence>
<feature type="compositionally biased region" description="Polar residues" evidence="1">
    <location>
        <begin position="1"/>
        <end position="15"/>
    </location>
</feature>
<sequence length="78" mass="8963">MMLDTPTSDGSALNSTEHKDGGFKANDERHIGIFQKMERMMQTSPPRWTMVHLLQEILQHEGGLHRKSIGIYRQLLES</sequence>
<feature type="region of interest" description="Disordered" evidence="1">
    <location>
        <begin position="1"/>
        <end position="27"/>
    </location>
</feature>
<dbReference type="EMBL" id="KE344887">
    <property type="protein sequence ID" value="EXB83894.1"/>
    <property type="molecule type" value="Genomic_DNA"/>
</dbReference>
<keyword evidence="3" id="KW-1185">Reference proteome</keyword>
<feature type="compositionally biased region" description="Basic and acidic residues" evidence="1">
    <location>
        <begin position="16"/>
        <end position="27"/>
    </location>
</feature>